<feature type="domain" description="LIM zinc-binding" evidence="14">
    <location>
        <begin position="82"/>
        <end position="141"/>
    </location>
</feature>
<dbReference type="FunFam" id="2.10.110.10:FF:000080">
    <property type="entry name" value="actin-binding LIM protein 1 isoform X6"/>
    <property type="match status" value="1"/>
</dbReference>
<proteinExistence type="predicted"/>
<dbReference type="InterPro" id="IPR036886">
    <property type="entry name" value="Villin_headpiece_dom_sf"/>
</dbReference>
<dbReference type="CDD" id="cd09329">
    <property type="entry name" value="LIM3_abLIM"/>
    <property type="match status" value="1"/>
</dbReference>
<dbReference type="CDD" id="cd09327">
    <property type="entry name" value="LIM1_abLIM"/>
    <property type="match status" value="1"/>
</dbReference>
<evidence type="ECO:0000256" key="13">
    <source>
        <dbReference type="SAM" id="MobiDB-lite"/>
    </source>
</evidence>
<dbReference type="InterPro" id="IPR003128">
    <property type="entry name" value="Villin_headpiece"/>
</dbReference>
<evidence type="ECO:0000256" key="2">
    <source>
        <dbReference type="ARBA" id="ARBA00022490"/>
    </source>
</evidence>
<feature type="compositionally biased region" description="Basic and acidic residues" evidence="13">
    <location>
        <begin position="269"/>
        <end position="278"/>
    </location>
</feature>
<dbReference type="SUPFAM" id="SSF47050">
    <property type="entry name" value="VHP, Villin headpiece domain"/>
    <property type="match status" value="1"/>
</dbReference>
<evidence type="ECO:0000256" key="9">
    <source>
        <dbReference type="ARBA" id="ARBA00065493"/>
    </source>
</evidence>
<keyword evidence="3" id="KW-0597">Phosphoprotein</keyword>
<name>A0A7J7ZB76_RHIFE</name>
<dbReference type="FunFam" id="2.10.110.10:FF:000053">
    <property type="entry name" value="Actin-binding LIM protein family, member 2"/>
    <property type="match status" value="1"/>
</dbReference>
<feature type="compositionally biased region" description="Low complexity" evidence="13">
    <location>
        <begin position="279"/>
        <end position="295"/>
    </location>
</feature>
<reference evidence="16 17" key="1">
    <citation type="journal article" date="2020" name="Nature">
        <title>Six reference-quality genomes reveal evolution of bat adaptations.</title>
        <authorList>
            <person name="Jebb D."/>
            <person name="Huang Z."/>
            <person name="Pippel M."/>
            <person name="Hughes G.M."/>
            <person name="Lavrichenko K."/>
            <person name="Devanna P."/>
            <person name="Winkler S."/>
            <person name="Jermiin L.S."/>
            <person name="Skirmuntt E.C."/>
            <person name="Katzourakis A."/>
            <person name="Burkitt-Gray L."/>
            <person name="Ray D.A."/>
            <person name="Sullivan K.A.M."/>
            <person name="Roscito J.G."/>
            <person name="Kirilenko B.M."/>
            <person name="Davalos L.M."/>
            <person name="Corthals A.P."/>
            <person name="Power M.L."/>
            <person name="Jones G."/>
            <person name="Ransome R.D."/>
            <person name="Dechmann D.K.N."/>
            <person name="Locatelli A.G."/>
            <person name="Puechmaille S.J."/>
            <person name="Fedrigo O."/>
            <person name="Jarvis E.D."/>
            <person name="Hiller M."/>
            <person name="Vernes S.C."/>
            <person name="Myers E.W."/>
            <person name="Teeling E.C."/>
        </authorList>
    </citation>
    <scope>NUCLEOTIDE SEQUENCE [LARGE SCALE GENOMIC DNA]</scope>
    <source>
        <strain evidence="16">MRhiFer1</strain>
        <tissue evidence="16">Lung</tissue>
    </source>
</reference>
<protein>
    <recommendedName>
        <fullName evidence="10">Actin-binding LIM protein 2</fullName>
    </recommendedName>
    <alternativeName>
        <fullName evidence="11">Actin-binding LIM protein family member 2</fullName>
    </alternativeName>
</protein>
<dbReference type="Pfam" id="PF16182">
    <property type="entry name" value="AbLIM_anchor"/>
    <property type="match status" value="1"/>
</dbReference>
<dbReference type="PROSITE" id="PS51089">
    <property type="entry name" value="HP"/>
    <property type="match status" value="1"/>
</dbReference>
<dbReference type="AlphaFoldDB" id="A0A7J7ZB76"/>
<feature type="compositionally biased region" description="Polar residues" evidence="13">
    <location>
        <begin position="475"/>
        <end position="490"/>
    </location>
</feature>
<feature type="region of interest" description="Disordered" evidence="13">
    <location>
        <begin position="470"/>
        <end position="500"/>
    </location>
</feature>
<dbReference type="PANTHER" id="PTHR24213">
    <property type="entry name" value="ACTIN-BINDING LIM PROTEIN"/>
    <property type="match status" value="1"/>
</dbReference>
<evidence type="ECO:0000313" key="16">
    <source>
        <dbReference type="EMBL" id="KAF6371305.1"/>
    </source>
</evidence>
<dbReference type="GO" id="GO:0051015">
    <property type="term" value="F:actin filament binding"/>
    <property type="evidence" value="ECO:0007669"/>
    <property type="project" value="TreeGrafter"/>
</dbReference>
<dbReference type="GO" id="GO:0005737">
    <property type="term" value="C:cytoplasm"/>
    <property type="evidence" value="ECO:0007669"/>
    <property type="project" value="UniProtKB-SubCell"/>
</dbReference>
<dbReference type="InterPro" id="IPR032402">
    <property type="entry name" value="AbLIM_anchor"/>
</dbReference>
<dbReference type="GO" id="GO:0015629">
    <property type="term" value="C:actin cytoskeleton"/>
    <property type="evidence" value="ECO:0007669"/>
    <property type="project" value="TreeGrafter"/>
</dbReference>
<dbReference type="Gene3D" id="2.10.110.10">
    <property type="entry name" value="Cysteine Rich Protein"/>
    <property type="match status" value="4"/>
</dbReference>
<evidence type="ECO:0000256" key="4">
    <source>
        <dbReference type="ARBA" id="ARBA00022723"/>
    </source>
</evidence>
<dbReference type="SMART" id="SM00153">
    <property type="entry name" value="VHP"/>
    <property type="match status" value="1"/>
</dbReference>
<feature type="compositionally biased region" description="Polar residues" evidence="13">
    <location>
        <begin position="394"/>
        <end position="405"/>
    </location>
</feature>
<comment type="caution">
    <text evidence="16">The sequence shown here is derived from an EMBL/GenBank/DDBJ whole genome shotgun (WGS) entry which is preliminary data.</text>
</comment>
<evidence type="ECO:0000256" key="8">
    <source>
        <dbReference type="ARBA" id="ARBA00060056"/>
    </source>
</evidence>
<evidence type="ECO:0000313" key="17">
    <source>
        <dbReference type="Proteomes" id="UP000585614"/>
    </source>
</evidence>
<dbReference type="PANTHER" id="PTHR24213:SF6">
    <property type="entry name" value="ACTIN-BINDING LIM PROTEIN 2"/>
    <property type="match status" value="1"/>
</dbReference>
<evidence type="ECO:0000256" key="5">
    <source>
        <dbReference type="ARBA" id="ARBA00022737"/>
    </source>
</evidence>
<dbReference type="FunFam" id="2.10.110.10:FF:000003">
    <property type="entry name" value="actin-binding LIM protein 1 isoform X1"/>
    <property type="match status" value="1"/>
</dbReference>
<keyword evidence="5" id="KW-0677">Repeat</keyword>
<dbReference type="PROSITE" id="PS50023">
    <property type="entry name" value="LIM_DOMAIN_2"/>
    <property type="match status" value="3"/>
</dbReference>
<dbReference type="GO" id="GO:0007010">
    <property type="term" value="P:cytoskeleton organization"/>
    <property type="evidence" value="ECO:0007669"/>
    <property type="project" value="InterPro"/>
</dbReference>
<dbReference type="PROSITE" id="PS00478">
    <property type="entry name" value="LIM_DOMAIN_1"/>
    <property type="match status" value="3"/>
</dbReference>
<sequence>MSAVSEAQAAHRPLEKPPSTAILCNTCGNVCKGEVLRVQDKYFHIKCFVCKVCGCDLAEGGFFVRQGEYICTRDYQRLYGTRCFSCDQFIEGEVVSALGKTYHPDCFVCAVCRLPFPPGDRVTFNGKECMCQKCSVPTAAGSSSHLSQGLWSCGGCGTEIKNGQSLVALDKHWHLGCFKCKTCGKQLNAEYISKDGLPYCEADYHAKFGIRCDGCEKYITGHVLEAGEKHYHPLCALCVRCGRMFAEGEEMYLQGSSIWHPACRQAARTEDKNKETRTSSESIISVPASSTSGSPSRVIYAKLGDEILDYRDLAALPKSKAIYNIDRPDMISYSPYISHLAGDRQSYGGEGDQDDRSYKQCRTSSPSSTGSVSLGRYTPTSRSPQHYSRPGSESGRSTPSLSVLSDSKPPPSTYQQAPRHFHVPDAGVKENIYRKPPIYKQHALRRLDGEDGSFDQDNRKQKASWLILKEDTDTRTNSPDLDSQSLSHSSGTDRDPLQTMQGDNFYSQQIYPYDALIVTNRIRVKLPRDVDRTRLERHLSPEEFQEVFAMSMEEFDRLALWKRNDLKKKALLF</sequence>
<evidence type="ECO:0000256" key="10">
    <source>
        <dbReference type="ARBA" id="ARBA00071022"/>
    </source>
</evidence>
<dbReference type="FunFam" id="1.10.950.10:FF:000001">
    <property type="entry name" value="actin-binding LIM protein 1 isoform X2"/>
    <property type="match status" value="1"/>
</dbReference>
<evidence type="ECO:0000256" key="11">
    <source>
        <dbReference type="ARBA" id="ARBA00075723"/>
    </source>
</evidence>
<evidence type="ECO:0000256" key="7">
    <source>
        <dbReference type="ARBA" id="ARBA00023038"/>
    </source>
</evidence>
<dbReference type="CDD" id="cd09330">
    <property type="entry name" value="LIM4_abLIM"/>
    <property type="match status" value="1"/>
</dbReference>
<keyword evidence="4 12" id="KW-0479">Metal-binding</keyword>
<dbReference type="Gene3D" id="1.10.950.10">
    <property type="entry name" value="Villin headpiece domain"/>
    <property type="match status" value="1"/>
</dbReference>
<evidence type="ECO:0000256" key="6">
    <source>
        <dbReference type="ARBA" id="ARBA00022833"/>
    </source>
</evidence>
<feature type="domain" description="LIM zinc-binding" evidence="14">
    <location>
        <begin position="22"/>
        <end position="81"/>
    </location>
</feature>
<dbReference type="InterPro" id="IPR001781">
    <property type="entry name" value="Znf_LIM"/>
</dbReference>
<evidence type="ECO:0000256" key="12">
    <source>
        <dbReference type="PROSITE-ProRule" id="PRU00125"/>
    </source>
</evidence>
<dbReference type="EMBL" id="JACAGC010000004">
    <property type="protein sequence ID" value="KAF6371305.1"/>
    <property type="molecule type" value="Genomic_DNA"/>
</dbReference>
<dbReference type="GO" id="GO:0046872">
    <property type="term" value="F:metal ion binding"/>
    <property type="evidence" value="ECO:0007669"/>
    <property type="project" value="UniProtKB-KW"/>
</dbReference>
<feature type="compositionally biased region" description="Low complexity" evidence="13">
    <location>
        <begin position="364"/>
        <end position="373"/>
    </location>
</feature>
<dbReference type="Proteomes" id="UP000585614">
    <property type="component" value="Unassembled WGS sequence"/>
</dbReference>
<accession>A0A7J7ZB76</accession>
<keyword evidence="7 12" id="KW-0440">LIM domain</keyword>
<dbReference type="Pfam" id="PF00412">
    <property type="entry name" value="LIM"/>
    <property type="match status" value="4"/>
</dbReference>
<dbReference type="SUPFAM" id="SSF57716">
    <property type="entry name" value="Glucocorticoid receptor-like (DNA-binding domain)"/>
    <property type="match status" value="6"/>
</dbReference>
<dbReference type="CDD" id="cd09328">
    <property type="entry name" value="LIM2_abLIM"/>
    <property type="match status" value="1"/>
</dbReference>
<keyword evidence="2" id="KW-0963">Cytoplasm</keyword>
<comment type="subcellular location">
    <subcellularLocation>
        <location evidence="1">Cytoplasm</location>
    </subcellularLocation>
</comment>
<evidence type="ECO:0000259" key="15">
    <source>
        <dbReference type="PROSITE" id="PS51089"/>
    </source>
</evidence>
<organism evidence="16 17">
    <name type="scientific">Rhinolophus ferrumequinum</name>
    <name type="common">Greater horseshoe bat</name>
    <dbReference type="NCBI Taxonomy" id="59479"/>
    <lineage>
        <taxon>Eukaryota</taxon>
        <taxon>Metazoa</taxon>
        <taxon>Chordata</taxon>
        <taxon>Craniata</taxon>
        <taxon>Vertebrata</taxon>
        <taxon>Euteleostomi</taxon>
        <taxon>Mammalia</taxon>
        <taxon>Eutheria</taxon>
        <taxon>Laurasiatheria</taxon>
        <taxon>Chiroptera</taxon>
        <taxon>Yinpterochiroptera</taxon>
        <taxon>Rhinolophoidea</taxon>
        <taxon>Rhinolophidae</taxon>
        <taxon>Rhinolophinae</taxon>
        <taxon>Rhinolophus</taxon>
    </lineage>
</organism>
<comment type="subunit">
    <text evidence="9">Interacts with F-actin and ABRA.</text>
</comment>
<dbReference type="GO" id="GO:0030032">
    <property type="term" value="P:lamellipodium assembly"/>
    <property type="evidence" value="ECO:0007669"/>
    <property type="project" value="TreeGrafter"/>
</dbReference>
<comment type="function">
    <text evidence="8">May act as scaffold protein. May stimulate ABRA activity and ABRA-dependent SRF transcriptional activity.</text>
</comment>
<dbReference type="InterPro" id="IPR051618">
    <property type="entry name" value="Actin-binding_LIM"/>
</dbReference>
<dbReference type="FunFam" id="2.10.110.10:FF:000007">
    <property type="entry name" value="actin-binding LIM protein 1 isoform X1"/>
    <property type="match status" value="1"/>
</dbReference>
<feature type="domain" description="HP" evidence="15">
    <location>
        <begin position="505"/>
        <end position="573"/>
    </location>
</feature>
<dbReference type="SMART" id="SM00132">
    <property type="entry name" value="LIM"/>
    <property type="match status" value="4"/>
</dbReference>
<evidence type="ECO:0000259" key="14">
    <source>
        <dbReference type="PROSITE" id="PS50023"/>
    </source>
</evidence>
<evidence type="ECO:0000256" key="3">
    <source>
        <dbReference type="ARBA" id="ARBA00022553"/>
    </source>
</evidence>
<feature type="region of interest" description="Disordered" evidence="13">
    <location>
        <begin position="344"/>
        <end position="434"/>
    </location>
</feature>
<evidence type="ECO:0000256" key="1">
    <source>
        <dbReference type="ARBA" id="ARBA00004496"/>
    </source>
</evidence>
<dbReference type="Pfam" id="PF02209">
    <property type="entry name" value="VHP"/>
    <property type="match status" value="1"/>
</dbReference>
<feature type="domain" description="LIM zinc-binding" evidence="14">
    <location>
        <begin position="151"/>
        <end position="210"/>
    </location>
</feature>
<feature type="region of interest" description="Disordered" evidence="13">
    <location>
        <begin position="269"/>
        <end position="295"/>
    </location>
</feature>
<gene>
    <name evidence="16" type="ORF">mRhiFer1_000098</name>
</gene>
<keyword evidence="6 12" id="KW-0862">Zinc</keyword>